<accession>A0A1W1CPG7</accession>
<evidence type="ECO:0000313" key="1">
    <source>
        <dbReference type="EMBL" id="SFV67603.1"/>
    </source>
</evidence>
<dbReference type="Gene3D" id="3.30.70.120">
    <property type="match status" value="1"/>
</dbReference>
<proteinExistence type="predicted"/>
<gene>
    <name evidence="1" type="ORF">MNB_SM-4-724</name>
</gene>
<reference evidence="1" key="1">
    <citation type="submission" date="2016-10" db="EMBL/GenBank/DDBJ databases">
        <authorList>
            <person name="de Groot N.N."/>
        </authorList>
    </citation>
    <scope>NUCLEOTIDE SEQUENCE</scope>
</reference>
<organism evidence="1">
    <name type="scientific">hydrothermal vent metagenome</name>
    <dbReference type="NCBI Taxonomy" id="652676"/>
    <lineage>
        <taxon>unclassified sequences</taxon>
        <taxon>metagenomes</taxon>
        <taxon>ecological metagenomes</taxon>
    </lineage>
</organism>
<dbReference type="EMBL" id="FPHF01000097">
    <property type="protein sequence ID" value="SFV67603.1"/>
    <property type="molecule type" value="Genomic_DNA"/>
</dbReference>
<dbReference type="PANTHER" id="PTHR41774:SF1">
    <property type="entry name" value="NGG1P INTERACTING FACTOR NIF3"/>
    <property type="match status" value="1"/>
</dbReference>
<dbReference type="InterPro" id="IPR015867">
    <property type="entry name" value="N-reg_PII/ATP_PRibTrfase_C"/>
</dbReference>
<protein>
    <submittedName>
        <fullName evidence="1">Bsu YqfO NIF3/CutA domain</fullName>
    </submittedName>
</protein>
<dbReference type="SUPFAM" id="SSF102705">
    <property type="entry name" value="NIF3 (NGG1p interacting factor 3)-like"/>
    <property type="match status" value="1"/>
</dbReference>
<dbReference type="PANTHER" id="PTHR41774">
    <property type="match status" value="1"/>
</dbReference>
<dbReference type="AlphaFoldDB" id="A0A1W1CPG7"/>
<dbReference type="InterPro" id="IPR036069">
    <property type="entry name" value="DUF34/NIF3_sf"/>
</dbReference>
<name>A0A1W1CPG7_9ZZZZ</name>
<sequence length="103" mass="12005">MYKLNYYVPVSAKEETKQALFTIGVGSFNNYEYCAWETLGVGQFRPVKNAKPTIGQLDTFEVLEEYKIEMICTDVLIELAIKTLKEVHPYEEVAYEVFKMEEF</sequence>